<organism evidence="2 3">
    <name type="scientific">Cylindrobasidium torrendii FP15055 ss-10</name>
    <dbReference type="NCBI Taxonomy" id="1314674"/>
    <lineage>
        <taxon>Eukaryota</taxon>
        <taxon>Fungi</taxon>
        <taxon>Dikarya</taxon>
        <taxon>Basidiomycota</taxon>
        <taxon>Agaricomycotina</taxon>
        <taxon>Agaricomycetes</taxon>
        <taxon>Agaricomycetidae</taxon>
        <taxon>Agaricales</taxon>
        <taxon>Marasmiineae</taxon>
        <taxon>Physalacriaceae</taxon>
        <taxon>Cylindrobasidium</taxon>
    </lineage>
</organism>
<protein>
    <submittedName>
        <fullName evidence="2">Uncharacterized protein</fullName>
    </submittedName>
</protein>
<feature type="region of interest" description="Disordered" evidence="1">
    <location>
        <begin position="13"/>
        <end position="64"/>
    </location>
</feature>
<evidence type="ECO:0000313" key="3">
    <source>
        <dbReference type="Proteomes" id="UP000054007"/>
    </source>
</evidence>
<dbReference type="Proteomes" id="UP000054007">
    <property type="component" value="Unassembled WGS sequence"/>
</dbReference>
<feature type="compositionally biased region" description="Low complexity" evidence="1">
    <location>
        <begin position="13"/>
        <end position="37"/>
    </location>
</feature>
<reference evidence="2 3" key="1">
    <citation type="journal article" date="2015" name="Fungal Genet. Biol.">
        <title>Evolution of novel wood decay mechanisms in Agaricales revealed by the genome sequences of Fistulina hepatica and Cylindrobasidium torrendii.</title>
        <authorList>
            <person name="Floudas D."/>
            <person name="Held B.W."/>
            <person name="Riley R."/>
            <person name="Nagy L.G."/>
            <person name="Koehler G."/>
            <person name="Ransdell A.S."/>
            <person name="Younus H."/>
            <person name="Chow J."/>
            <person name="Chiniquy J."/>
            <person name="Lipzen A."/>
            <person name="Tritt A."/>
            <person name="Sun H."/>
            <person name="Haridas S."/>
            <person name="LaButti K."/>
            <person name="Ohm R.A."/>
            <person name="Kues U."/>
            <person name="Blanchette R.A."/>
            <person name="Grigoriev I.V."/>
            <person name="Minto R.E."/>
            <person name="Hibbett D.S."/>
        </authorList>
    </citation>
    <scope>NUCLEOTIDE SEQUENCE [LARGE SCALE GENOMIC DNA]</scope>
    <source>
        <strain evidence="2 3">FP15055 ss-10</strain>
    </source>
</reference>
<gene>
    <name evidence="2" type="ORF">CYLTODRAFT_74560</name>
</gene>
<proteinExistence type="predicted"/>
<evidence type="ECO:0000256" key="1">
    <source>
        <dbReference type="SAM" id="MobiDB-lite"/>
    </source>
</evidence>
<name>A0A0D7B6J1_9AGAR</name>
<keyword evidence="3" id="KW-1185">Reference proteome</keyword>
<sequence>MSANAYAAAFAAVVSSSNNSPSSSVTSSSSSSSRSSSPTPERVRRRQPKHQRDQTAEQAYVPMSNEQLGRGAFLMDEVLYHAKTNNLVRDARVEKKYRQHKSEQHQQRREQDSLEHMLNGEGQLPFEGSLLMKMEVEKPISPVNGIDPFMLLAAEEENAIFDQYINVDQCA</sequence>
<accession>A0A0D7B6J1</accession>
<dbReference type="AlphaFoldDB" id="A0A0D7B6J1"/>
<dbReference type="EMBL" id="KN880603">
    <property type="protein sequence ID" value="KIY65146.1"/>
    <property type="molecule type" value="Genomic_DNA"/>
</dbReference>
<evidence type="ECO:0000313" key="2">
    <source>
        <dbReference type="EMBL" id="KIY65146.1"/>
    </source>
</evidence>